<dbReference type="Pfam" id="PF01963">
    <property type="entry name" value="TraB_PrgY_gumN"/>
    <property type="match status" value="1"/>
</dbReference>
<dbReference type="Proteomes" id="UP000478837">
    <property type="component" value="Unassembled WGS sequence"/>
</dbReference>
<comment type="caution">
    <text evidence="2">The sequence shown here is derived from an EMBL/GenBank/DDBJ whole genome shotgun (WGS) entry which is preliminary data.</text>
</comment>
<reference evidence="2 3" key="1">
    <citation type="submission" date="2020-01" db="EMBL/GenBank/DDBJ databases">
        <title>Genomes of bacteria type strains.</title>
        <authorList>
            <person name="Chen J."/>
            <person name="Zhu S."/>
            <person name="Yang J."/>
        </authorList>
    </citation>
    <scope>NUCLEOTIDE SEQUENCE [LARGE SCALE GENOMIC DNA]</scope>
    <source>
        <strain evidence="2 3">LMG 22958</strain>
    </source>
</reference>
<accession>A0A6L9MSF0</accession>
<keyword evidence="3" id="KW-1185">Reference proteome</keyword>
<evidence type="ECO:0000313" key="3">
    <source>
        <dbReference type="Proteomes" id="UP000478837"/>
    </source>
</evidence>
<dbReference type="EMBL" id="JAAAWP010000003">
    <property type="protein sequence ID" value="NDW21056.1"/>
    <property type="molecule type" value="Genomic_DNA"/>
</dbReference>
<dbReference type="PANTHER" id="PTHR40590:SF1">
    <property type="entry name" value="CYTOPLASMIC PROTEIN"/>
    <property type="match status" value="1"/>
</dbReference>
<dbReference type="CDD" id="cd14789">
    <property type="entry name" value="Tiki"/>
    <property type="match status" value="1"/>
</dbReference>
<dbReference type="PANTHER" id="PTHR40590">
    <property type="entry name" value="CYTOPLASMIC PROTEIN-RELATED"/>
    <property type="match status" value="1"/>
</dbReference>
<gene>
    <name evidence="2" type="ORF">GTW09_05955</name>
</gene>
<keyword evidence="1" id="KW-0732">Signal</keyword>
<protein>
    <submittedName>
        <fullName evidence="2">TraB/GumN family protein</fullName>
    </submittedName>
</protein>
<dbReference type="InterPro" id="IPR047111">
    <property type="entry name" value="YbaP-like"/>
</dbReference>
<evidence type="ECO:0000313" key="2">
    <source>
        <dbReference type="EMBL" id="NDW21056.1"/>
    </source>
</evidence>
<dbReference type="InterPro" id="IPR002816">
    <property type="entry name" value="TraB/PrgY/GumN_fam"/>
</dbReference>
<sequence length="310" mass="34355">MKTRSRRQLIIGLGFTLLSTFSLSFSALAAAATTAGDNSMKAESETSIWKVSKDGDTVYIGGTIHILPVSEFPLPRQFTDIYQQSDTIVLEAELPEPTDITAQQKMMMGLSYQNGQTLKDTLSEETFTALDQYLSAFGSSANQLASFKPGFVTTMLVTMEAQRAQMAGEGVDAYFTQLAKRDSKDREYLESLDFQISMLAGLGEGEEEQFISETLATLPDLKSELKQTIKAWRAGDTEALNKLVIQTFKQEAPESYDDVFTKRNISWIPQIEAMFGDDDKEFVLVGAGHLVGEDNVLKLLEQKGYSIKQL</sequence>
<evidence type="ECO:0000256" key="1">
    <source>
        <dbReference type="SAM" id="SignalP"/>
    </source>
</evidence>
<organism evidence="2 3">
    <name type="scientific">Alteromonas hispanica</name>
    <dbReference type="NCBI Taxonomy" id="315421"/>
    <lineage>
        <taxon>Bacteria</taxon>
        <taxon>Pseudomonadati</taxon>
        <taxon>Pseudomonadota</taxon>
        <taxon>Gammaproteobacteria</taxon>
        <taxon>Alteromonadales</taxon>
        <taxon>Alteromonadaceae</taxon>
        <taxon>Alteromonas/Salinimonas group</taxon>
        <taxon>Alteromonas</taxon>
    </lineage>
</organism>
<dbReference type="RefSeq" id="WP_163110847.1">
    <property type="nucleotide sequence ID" value="NZ_JAAAWP010000003.1"/>
</dbReference>
<name>A0A6L9MSF0_9ALTE</name>
<feature type="signal peptide" evidence="1">
    <location>
        <begin position="1"/>
        <end position="31"/>
    </location>
</feature>
<proteinExistence type="predicted"/>
<feature type="chain" id="PRO_5026964683" evidence="1">
    <location>
        <begin position="32"/>
        <end position="310"/>
    </location>
</feature>
<dbReference type="AlphaFoldDB" id="A0A6L9MSF0"/>